<organism evidence="1 2">
    <name type="scientific">Mycena venus</name>
    <dbReference type="NCBI Taxonomy" id="2733690"/>
    <lineage>
        <taxon>Eukaryota</taxon>
        <taxon>Fungi</taxon>
        <taxon>Dikarya</taxon>
        <taxon>Basidiomycota</taxon>
        <taxon>Agaricomycotina</taxon>
        <taxon>Agaricomycetes</taxon>
        <taxon>Agaricomycetidae</taxon>
        <taxon>Agaricales</taxon>
        <taxon>Marasmiineae</taxon>
        <taxon>Mycenaceae</taxon>
        <taxon>Mycena</taxon>
    </lineage>
</organism>
<dbReference type="Proteomes" id="UP000620124">
    <property type="component" value="Unassembled WGS sequence"/>
</dbReference>
<evidence type="ECO:0000313" key="1">
    <source>
        <dbReference type="EMBL" id="KAF7343927.1"/>
    </source>
</evidence>
<dbReference type="OrthoDB" id="2891411at2759"/>
<keyword evidence="2" id="KW-1185">Reference proteome</keyword>
<proteinExistence type="predicted"/>
<dbReference type="EMBL" id="JACAZI010000015">
    <property type="protein sequence ID" value="KAF7343927.1"/>
    <property type="molecule type" value="Genomic_DNA"/>
</dbReference>
<reference evidence="1" key="1">
    <citation type="submission" date="2020-05" db="EMBL/GenBank/DDBJ databases">
        <title>Mycena genomes resolve the evolution of fungal bioluminescence.</title>
        <authorList>
            <person name="Tsai I.J."/>
        </authorList>
    </citation>
    <scope>NUCLEOTIDE SEQUENCE</scope>
    <source>
        <strain evidence="1">CCC161011</strain>
    </source>
</reference>
<protein>
    <submittedName>
        <fullName evidence="1">Uncharacterized protein</fullName>
    </submittedName>
</protein>
<gene>
    <name evidence="1" type="ORF">MVEN_01681400</name>
</gene>
<name>A0A8H6XP30_9AGAR</name>
<dbReference type="AlphaFoldDB" id="A0A8H6XP30"/>
<sequence length="323" mass="36553">MPRTRNVARHRPSTPALVNTTGLPSLPVEILHEITSHLRGVPVHLPQMRILPGTYLERFNTLRSLSETCQRLRAVFLVLAWERLEVCASPKVFERPNGYEYNGSLFPKEGDLLFLSGELASDFSRELGWQIDVVSKHNPSLASAVRVVTVVLPDWVSEVTVTKFIRYLGTIPNLHTMQIFAIRDPIIEAIDRALRPLTFKAVHRLTFPRTMSPLAQQFPNLCSYTTSPLFYAHALAVANSFPHLVQIPPIYVLGLTPESVRLLKCMPNLRQINLVDHHKSSETHPHTELVATAQEVLRKSSAEDKCVTLEYRRSGKLCRYPVN</sequence>
<comment type="caution">
    <text evidence="1">The sequence shown here is derived from an EMBL/GenBank/DDBJ whole genome shotgun (WGS) entry which is preliminary data.</text>
</comment>
<accession>A0A8H6XP30</accession>
<evidence type="ECO:0000313" key="2">
    <source>
        <dbReference type="Proteomes" id="UP000620124"/>
    </source>
</evidence>